<dbReference type="PIRSF" id="PIRSF000368">
    <property type="entry name" value="NrdG"/>
    <property type="match status" value="1"/>
</dbReference>
<evidence type="ECO:0000256" key="3">
    <source>
        <dbReference type="ARBA" id="ARBA00009777"/>
    </source>
</evidence>
<keyword evidence="7" id="KW-0479">Metal-binding</keyword>
<gene>
    <name evidence="14" type="ORF">HMPREF9628_00798</name>
    <name evidence="13" type="ORF">HMPREF9629_00814</name>
</gene>
<evidence type="ECO:0000313" key="15">
    <source>
        <dbReference type="Proteomes" id="UP000003379"/>
    </source>
</evidence>
<evidence type="ECO:0000256" key="8">
    <source>
        <dbReference type="ARBA" id="ARBA00023002"/>
    </source>
</evidence>
<evidence type="ECO:0000256" key="4">
    <source>
        <dbReference type="ARBA" id="ARBA00014281"/>
    </source>
</evidence>
<dbReference type="SFLD" id="SFLDS00029">
    <property type="entry name" value="Radical_SAM"/>
    <property type="match status" value="1"/>
</dbReference>
<dbReference type="HOGENOM" id="CLU_089926_2_1_9"/>
<evidence type="ECO:0000256" key="9">
    <source>
        <dbReference type="ARBA" id="ARBA00023004"/>
    </source>
</evidence>
<dbReference type="InterPro" id="IPR012837">
    <property type="entry name" value="NrdG"/>
</dbReference>
<dbReference type="SFLD" id="SFLDF00299">
    <property type="entry name" value="anaerobic_ribonucleoside-triph"/>
    <property type="match status" value="1"/>
</dbReference>
<dbReference type="InterPro" id="IPR058240">
    <property type="entry name" value="rSAM_sf"/>
</dbReference>
<comment type="function">
    <text evidence="2 12">Activation of anaerobic ribonucleoside-triphosphate reductase under anaerobic conditions by generation of an organic free radical, using S-adenosylmethionine and reduced flavodoxin as cosubstrates to produce 5'-deoxy-adenosine.</text>
</comment>
<evidence type="ECO:0000256" key="11">
    <source>
        <dbReference type="ARBA" id="ARBA00047365"/>
    </source>
</evidence>
<evidence type="ECO:0000256" key="7">
    <source>
        <dbReference type="ARBA" id="ARBA00022723"/>
    </source>
</evidence>
<dbReference type="Pfam" id="PF13353">
    <property type="entry name" value="Fer4_12"/>
    <property type="match status" value="1"/>
</dbReference>
<comment type="caution">
    <text evidence="14">The sequence shown here is derived from an EMBL/GenBank/DDBJ whole genome shotgun (WGS) entry which is preliminary data.</text>
</comment>
<sequence>MKYAQIRHYDISNGTGIRTSIFFSGCTHNCYNCFNKEYQDFSYGKEFTQKEIDLIIKYIKEDEVSGITLLGGEPLQQNIDEMCNFLSQVRKASDDVNKKIWIYSGYTYEEILEDSEKTKIISYCDILVDGKYVEELKNLRLKFRGSSNQRIIDIRQSLKTGKIINISDYI</sequence>
<evidence type="ECO:0000256" key="6">
    <source>
        <dbReference type="ARBA" id="ARBA00022691"/>
    </source>
</evidence>
<comment type="cofactor">
    <cofactor evidence="1">
        <name>[4Fe-4S] cluster</name>
        <dbReference type="ChEBI" id="CHEBI:49883"/>
    </cofactor>
</comment>
<reference evidence="14 15" key="2">
    <citation type="submission" date="2011-08" db="EMBL/GenBank/DDBJ databases">
        <title>The Genome Sequence of Eubacteriaceae bacterium CM5.</title>
        <authorList>
            <consortium name="The Broad Institute Genome Sequencing Platform"/>
            <person name="Earl A."/>
            <person name="Ward D."/>
            <person name="Feldgarden M."/>
            <person name="Gevers D."/>
            <person name="Sizova M."/>
            <person name="Hazen A."/>
            <person name="Epstein S."/>
            <person name="Young S.K."/>
            <person name="Zeng Q."/>
            <person name="Gargeya S."/>
            <person name="Fitzgerald M."/>
            <person name="Haas B."/>
            <person name="Abouelleil A."/>
            <person name="Alvarado L."/>
            <person name="Arachchi H.M."/>
            <person name="Berlin A."/>
            <person name="Brown A."/>
            <person name="Chapman S.B."/>
            <person name="Chen Z."/>
            <person name="Dunbar C."/>
            <person name="Freedman E."/>
            <person name="Gearin G."/>
            <person name="Gellesch M."/>
            <person name="Goldberg J."/>
            <person name="Griggs A."/>
            <person name="Gujja S."/>
            <person name="Heiman D."/>
            <person name="Howarth C."/>
            <person name="Larson L."/>
            <person name="Lui A."/>
            <person name="MacDonald P.J.P."/>
            <person name="Montmayeur A."/>
            <person name="Murphy C."/>
            <person name="Neiman D."/>
            <person name="Pearson M."/>
            <person name="Priest M."/>
            <person name="Roberts A."/>
            <person name="Saif S."/>
            <person name="Shea T."/>
            <person name="Shenoy N."/>
            <person name="Sisk P."/>
            <person name="Stolte C."/>
            <person name="Sykes S."/>
            <person name="Wortman J."/>
            <person name="Nusbaum C."/>
            <person name="Birren B."/>
        </authorList>
    </citation>
    <scope>NUCLEOTIDE SEQUENCE [LARGE SCALE GENOMIC DNA]</scope>
    <source>
        <strain evidence="14 15">CM5</strain>
    </source>
</reference>
<dbReference type="PANTHER" id="PTHR30352">
    <property type="entry name" value="PYRUVATE FORMATE-LYASE-ACTIVATING ENZYME"/>
    <property type="match status" value="1"/>
</dbReference>
<accession>G9X357</accession>
<keyword evidence="9" id="KW-0408">Iron</keyword>
<dbReference type="CDD" id="cd01335">
    <property type="entry name" value="Radical_SAM"/>
    <property type="match status" value="1"/>
</dbReference>
<dbReference type="PATRIC" id="fig|796937.3.peg.2051"/>
<evidence type="ECO:0000256" key="10">
    <source>
        <dbReference type="ARBA" id="ARBA00023014"/>
    </source>
</evidence>
<dbReference type="SFLD" id="SFLDG01063">
    <property type="entry name" value="activating_enzymes__group_1"/>
    <property type="match status" value="1"/>
</dbReference>
<dbReference type="EMBL" id="AFZE01000057">
    <property type="protein sequence ID" value="EHL10599.1"/>
    <property type="molecule type" value="Genomic_DNA"/>
</dbReference>
<dbReference type="Proteomes" id="UP000006437">
    <property type="component" value="Unassembled WGS sequence"/>
</dbReference>
<keyword evidence="5" id="KW-0004">4Fe-4S</keyword>
<keyword evidence="6" id="KW-0949">S-adenosyl-L-methionine</keyword>
<dbReference type="NCBIfam" id="TIGR02491">
    <property type="entry name" value="NrdG"/>
    <property type="match status" value="1"/>
</dbReference>
<dbReference type="SUPFAM" id="SSF102114">
    <property type="entry name" value="Radical SAM enzymes"/>
    <property type="match status" value="1"/>
</dbReference>
<comment type="similarity">
    <text evidence="3 12">Belongs to the organic radical-activating enzymes family.</text>
</comment>
<dbReference type="EC" id="1.97.1.-" evidence="12"/>
<dbReference type="Gene3D" id="3.20.20.70">
    <property type="entry name" value="Aldolase class I"/>
    <property type="match status" value="1"/>
</dbReference>
<proteinExistence type="inferred from homology"/>
<evidence type="ECO:0000256" key="2">
    <source>
        <dbReference type="ARBA" id="ARBA00003852"/>
    </source>
</evidence>
<keyword evidence="8 12" id="KW-0560">Oxidoreductase</keyword>
<dbReference type="InterPro" id="IPR001989">
    <property type="entry name" value="Radical_activat_CS"/>
</dbReference>
<dbReference type="SFLD" id="SFLDG01066">
    <property type="entry name" value="organic_radical-activating_enz"/>
    <property type="match status" value="1"/>
</dbReference>
<reference evidence="13 16" key="1">
    <citation type="submission" date="2011-08" db="EMBL/GenBank/DDBJ databases">
        <title>The Genome Sequence of Eubacteriaceae bacterium ACC19a.</title>
        <authorList>
            <consortium name="The Broad Institute Genome Sequencing Platform"/>
            <person name="Earl A."/>
            <person name="Ward D."/>
            <person name="Feldgarden M."/>
            <person name="Gevers D."/>
            <person name="Sizova M."/>
            <person name="Hazen A."/>
            <person name="Epstein S."/>
            <person name="Young S.K."/>
            <person name="Zeng Q."/>
            <person name="Gargeya S."/>
            <person name="Fitzgerald M."/>
            <person name="Haas B."/>
            <person name="Abouelleil A."/>
            <person name="Alvarado L."/>
            <person name="Arachchi H.M."/>
            <person name="Berlin A."/>
            <person name="Brown A."/>
            <person name="Chapman S.B."/>
            <person name="Chen Z."/>
            <person name="Dunbar C."/>
            <person name="Freedman E."/>
            <person name="Gearin G."/>
            <person name="Gellesch M."/>
            <person name="Goldberg J."/>
            <person name="Griggs A."/>
            <person name="Gujja S."/>
            <person name="Heiman D."/>
            <person name="Howarth C."/>
            <person name="Larson L."/>
            <person name="Lui A."/>
            <person name="MacDonald P.J.P."/>
            <person name="Montmayeur A."/>
            <person name="Murphy C."/>
            <person name="Neiman D."/>
            <person name="Pearson M."/>
            <person name="Priest M."/>
            <person name="Roberts A."/>
            <person name="Saif S."/>
            <person name="Shea T."/>
            <person name="Shenoy N."/>
            <person name="Sisk P."/>
            <person name="Stolte C."/>
            <person name="Sykes S."/>
            <person name="Wortman J."/>
            <person name="Nusbaum C."/>
            <person name="Birren B."/>
        </authorList>
    </citation>
    <scope>NUCLEOTIDE SEQUENCE [LARGE SCALE GENOMIC DNA]</scope>
    <source>
        <strain evidence="13 16">ACC19a</strain>
    </source>
</reference>
<evidence type="ECO:0000256" key="12">
    <source>
        <dbReference type="PIRNR" id="PIRNR000368"/>
    </source>
</evidence>
<dbReference type="Proteomes" id="UP000003379">
    <property type="component" value="Unassembled WGS sequence"/>
</dbReference>
<evidence type="ECO:0000256" key="1">
    <source>
        <dbReference type="ARBA" id="ARBA00001966"/>
    </source>
</evidence>
<dbReference type="PROSITE" id="PS01087">
    <property type="entry name" value="RADICAL_ACTIVATING"/>
    <property type="match status" value="1"/>
</dbReference>
<evidence type="ECO:0000256" key="5">
    <source>
        <dbReference type="ARBA" id="ARBA00022485"/>
    </source>
</evidence>
<dbReference type="GO" id="GO:0051539">
    <property type="term" value="F:4 iron, 4 sulfur cluster binding"/>
    <property type="evidence" value="ECO:0007669"/>
    <property type="project" value="UniProtKB-KW"/>
</dbReference>
<dbReference type="STRING" id="796937.HMPREF9630_01360"/>
<dbReference type="PANTHER" id="PTHR30352:SF2">
    <property type="entry name" value="ANAEROBIC RIBONUCLEOSIDE-TRIPHOSPHATE REDUCTASE-ACTIVATING PROTEIN"/>
    <property type="match status" value="1"/>
</dbReference>
<comment type="catalytic activity">
    <reaction evidence="11">
        <text>glycyl-[protein] + reduced [flavodoxin] + S-adenosyl-L-methionine = glycin-2-yl radical-[protein] + semiquinone [flavodoxin] + 5'-deoxyadenosine + L-methionine + H(+)</text>
        <dbReference type="Rhea" id="RHEA:61976"/>
        <dbReference type="Rhea" id="RHEA-COMP:10622"/>
        <dbReference type="Rhea" id="RHEA-COMP:14480"/>
        <dbReference type="Rhea" id="RHEA-COMP:15993"/>
        <dbReference type="Rhea" id="RHEA-COMP:15994"/>
        <dbReference type="ChEBI" id="CHEBI:15378"/>
        <dbReference type="ChEBI" id="CHEBI:17319"/>
        <dbReference type="ChEBI" id="CHEBI:29947"/>
        <dbReference type="ChEBI" id="CHEBI:32722"/>
        <dbReference type="ChEBI" id="CHEBI:57618"/>
        <dbReference type="ChEBI" id="CHEBI:57844"/>
        <dbReference type="ChEBI" id="CHEBI:59789"/>
        <dbReference type="ChEBI" id="CHEBI:140311"/>
    </reaction>
</comment>
<organism evidence="14 15">
    <name type="scientific">Peptoanaerobacter stomatis</name>
    <dbReference type="NCBI Taxonomy" id="796937"/>
    <lineage>
        <taxon>Bacteria</taxon>
        <taxon>Bacillati</taxon>
        <taxon>Bacillota</taxon>
        <taxon>Clostridia</taxon>
        <taxon>Peptostreptococcales</taxon>
        <taxon>Filifactoraceae</taxon>
        <taxon>Peptoanaerobacter</taxon>
    </lineage>
</organism>
<dbReference type="InterPro" id="IPR013785">
    <property type="entry name" value="Aldolase_TIM"/>
</dbReference>
<dbReference type="EMBL" id="AFZG01000096">
    <property type="protein sequence ID" value="EHL15147.1"/>
    <property type="molecule type" value="Genomic_DNA"/>
</dbReference>
<name>G9XG33_9FIRM</name>
<dbReference type="InterPro" id="IPR034457">
    <property type="entry name" value="Organic_radical-activating"/>
</dbReference>
<evidence type="ECO:0000313" key="16">
    <source>
        <dbReference type="Proteomes" id="UP000006437"/>
    </source>
</evidence>
<dbReference type="RefSeq" id="WP_009525049.1">
    <property type="nucleotide sequence ID" value="NZ_JH414549.1"/>
</dbReference>
<dbReference type="GO" id="GO:0004748">
    <property type="term" value="F:ribonucleoside-diphosphate reductase activity, thioredoxin disulfide as acceptor"/>
    <property type="evidence" value="ECO:0007669"/>
    <property type="project" value="TreeGrafter"/>
</dbReference>
<evidence type="ECO:0000313" key="14">
    <source>
        <dbReference type="EMBL" id="EHL15147.1"/>
    </source>
</evidence>
<accession>G9XG33</accession>
<dbReference type="GO" id="GO:0043365">
    <property type="term" value="F:[formate-C-acetyltransferase]-activating enzyme activity"/>
    <property type="evidence" value="ECO:0007669"/>
    <property type="project" value="InterPro"/>
</dbReference>
<dbReference type="AlphaFoldDB" id="G9XG33"/>
<keyword evidence="10" id="KW-0411">Iron-sulfur</keyword>
<dbReference type="InterPro" id="IPR007197">
    <property type="entry name" value="rSAM"/>
</dbReference>
<dbReference type="GO" id="GO:0046872">
    <property type="term" value="F:metal ion binding"/>
    <property type="evidence" value="ECO:0007669"/>
    <property type="project" value="UniProtKB-KW"/>
</dbReference>
<protein>
    <recommendedName>
        <fullName evidence="4 12">Anaerobic ribonucleoside-triphosphate reductase-activating protein</fullName>
        <ecNumber evidence="12">1.97.1.-</ecNumber>
    </recommendedName>
</protein>
<evidence type="ECO:0000313" key="13">
    <source>
        <dbReference type="EMBL" id="EHL10599.1"/>
    </source>
</evidence>